<name>A0A5E4QQF5_9NEOP</name>
<sequence>MSNRTIEEMLNLTDSEESMSSDSGLFDTNQHLILELHDIKKDVPQKHQNETPDARIKKRKKKRAPPAVDKSATSTGSEQSDSATGEDEKEKFYDATASLLELPANPVKPTGNLSIAQAHSEHGQDPKIMQPTVPTSLSGSQVAQREATAVNKPLAAPDK</sequence>
<proteinExistence type="predicted"/>
<dbReference type="EMBL" id="FZQP02004389">
    <property type="protein sequence ID" value="VVC99892.1"/>
    <property type="molecule type" value="Genomic_DNA"/>
</dbReference>
<reference evidence="2 3" key="1">
    <citation type="submission" date="2017-07" db="EMBL/GenBank/DDBJ databases">
        <authorList>
            <person name="Talla V."/>
            <person name="Backstrom N."/>
        </authorList>
    </citation>
    <scope>NUCLEOTIDE SEQUENCE [LARGE SCALE GENOMIC DNA]</scope>
</reference>
<feature type="compositionally biased region" description="Polar residues" evidence="1">
    <location>
        <begin position="132"/>
        <end position="143"/>
    </location>
</feature>
<feature type="compositionally biased region" description="Basic and acidic residues" evidence="1">
    <location>
        <begin position="34"/>
        <end position="55"/>
    </location>
</feature>
<protein>
    <submittedName>
        <fullName evidence="2">Uncharacterized protein</fullName>
    </submittedName>
</protein>
<evidence type="ECO:0000313" key="2">
    <source>
        <dbReference type="EMBL" id="VVC99892.1"/>
    </source>
</evidence>
<evidence type="ECO:0000313" key="3">
    <source>
        <dbReference type="Proteomes" id="UP000324832"/>
    </source>
</evidence>
<evidence type="ECO:0000256" key="1">
    <source>
        <dbReference type="SAM" id="MobiDB-lite"/>
    </source>
</evidence>
<keyword evidence="3" id="KW-1185">Reference proteome</keyword>
<feature type="compositionally biased region" description="Polar residues" evidence="1">
    <location>
        <begin position="20"/>
        <end position="31"/>
    </location>
</feature>
<feature type="region of interest" description="Disordered" evidence="1">
    <location>
        <begin position="1"/>
        <end position="159"/>
    </location>
</feature>
<gene>
    <name evidence="2" type="ORF">LSINAPIS_LOCUS10658</name>
</gene>
<feature type="compositionally biased region" description="Polar residues" evidence="1">
    <location>
        <begin position="71"/>
        <end position="83"/>
    </location>
</feature>
<organism evidence="2 3">
    <name type="scientific">Leptidea sinapis</name>
    <dbReference type="NCBI Taxonomy" id="189913"/>
    <lineage>
        <taxon>Eukaryota</taxon>
        <taxon>Metazoa</taxon>
        <taxon>Ecdysozoa</taxon>
        <taxon>Arthropoda</taxon>
        <taxon>Hexapoda</taxon>
        <taxon>Insecta</taxon>
        <taxon>Pterygota</taxon>
        <taxon>Neoptera</taxon>
        <taxon>Endopterygota</taxon>
        <taxon>Lepidoptera</taxon>
        <taxon>Glossata</taxon>
        <taxon>Ditrysia</taxon>
        <taxon>Papilionoidea</taxon>
        <taxon>Pieridae</taxon>
        <taxon>Dismorphiinae</taxon>
        <taxon>Leptidea</taxon>
    </lineage>
</organism>
<dbReference type="AlphaFoldDB" id="A0A5E4QQF5"/>
<accession>A0A5E4QQF5</accession>
<dbReference type="Proteomes" id="UP000324832">
    <property type="component" value="Unassembled WGS sequence"/>
</dbReference>